<dbReference type="InterPro" id="IPR036259">
    <property type="entry name" value="MFS_trans_sf"/>
</dbReference>
<comment type="subcellular location">
    <subcellularLocation>
        <location evidence="1">Cell membrane</location>
        <topology evidence="1">Multi-pass membrane protein</topology>
    </subcellularLocation>
</comment>
<dbReference type="Gene3D" id="1.20.1250.20">
    <property type="entry name" value="MFS general substrate transporter like domains"/>
    <property type="match status" value="2"/>
</dbReference>
<evidence type="ECO:0000256" key="1">
    <source>
        <dbReference type="ARBA" id="ARBA00004651"/>
    </source>
</evidence>
<keyword evidence="4 6" id="KW-0472">Membrane</keyword>
<name>A0A2A3YG60_9MICO</name>
<dbReference type="EMBL" id="NRGR01000024">
    <property type="protein sequence ID" value="PCC38248.1"/>
    <property type="molecule type" value="Genomic_DNA"/>
</dbReference>
<dbReference type="PROSITE" id="PS50850">
    <property type="entry name" value="MFS"/>
    <property type="match status" value="1"/>
</dbReference>
<feature type="compositionally biased region" description="Low complexity" evidence="5">
    <location>
        <begin position="9"/>
        <end position="22"/>
    </location>
</feature>
<gene>
    <name evidence="8" type="ORF">CIK66_14515</name>
</gene>
<dbReference type="GO" id="GO:0046943">
    <property type="term" value="F:carboxylic acid transmembrane transporter activity"/>
    <property type="evidence" value="ECO:0007669"/>
    <property type="project" value="TreeGrafter"/>
</dbReference>
<feature type="transmembrane region" description="Helical" evidence="6">
    <location>
        <begin position="427"/>
        <end position="447"/>
    </location>
</feature>
<sequence>MSRPESSRPDSSSPSTSSPSPSAARDVPPEAGVNPGTHRLVPRAPAISWWMLLLTTTAILMTSVDHQILPAVLPQVSEQFGLTAQEAGLINSVYFAGLVAGGIIFGYISDRIGTGYRRSWTWNVAMLFAIIGGALTFGLAGSFIAFLLLRIPMGVSRGGSEPVNVAMVAEWWPKEHRGFAVGVHHTGFPIGQFLAGALIAIVLGSAHWSAAFLVIPMLGIPIIIGQAFLGRKKHQATVYRKIEEMDLTPPLEELSTRSDGSFWAPVKEALRHKNVRWAVVLCFLFLWGEAGVVTFLTTQLRGLGMDVSDAILVSGASGLTGWIGQVVWGTLSDRLGRKFAIAFLIIGWVGSLLAMIFIHDLTTAWIILLVWGLFRNAPFPVVYALLVDSVPKAAGTALGIMIGVALGVSGIFASAVSGIVITQLGFTWHYLVLAAICLVGFIPLARITETVRVARKHTPEPAAPA</sequence>
<feature type="transmembrane region" description="Helical" evidence="6">
    <location>
        <begin position="193"/>
        <end position="224"/>
    </location>
</feature>
<dbReference type="AlphaFoldDB" id="A0A2A3YG60"/>
<feature type="domain" description="Major facilitator superfamily (MFS) profile" evidence="7">
    <location>
        <begin position="51"/>
        <end position="452"/>
    </location>
</feature>
<proteinExistence type="predicted"/>
<dbReference type="GO" id="GO:0005886">
    <property type="term" value="C:plasma membrane"/>
    <property type="evidence" value="ECO:0007669"/>
    <property type="project" value="UniProtKB-SubCell"/>
</dbReference>
<protein>
    <recommendedName>
        <fullName evidence="7">Major facilitator superfamily (MFS) profile domain-containing protein</fullName>
    </recommendedName>
</protein>
<keyword evidence="2 6" id="KW-0812">Transmembrane</keyword>
<reference evidence="8 9" key="1">
    <citation type="journal article" date="2017" name="Elife">
        <title>Extensive horizontal gene transfer in cheese-associated bacteria.</title>
        <authorList>
            <person name="Bonham K.S."/>
            <person name="Wolfe B.E."/>
            <person name="Dutton R.J."/>
        </authorList>
    </citation>
    <scope>NUCLEOTIDE SEQUENCE [LARGE SCALE GENOMIC DNA]</scope>
    <source>
        <strain evidence="8 9">341_9</strain>
    </source>
</reference>
<evidence type="ECO:0000256" key="2">
    <source>
        <dbReference type="ARBA" id="ARBA00022692"/>
    </source>
</evidence>
<dbReference type="PANTHER" id="PTHR23508:SF10">
    <property type="entry name" value="CARBOXYLIC ACID TRANSPORTER PROTEIN HOMOLOG"/>
    <property type="match status" value="1"/>
</dbReference>
<feature type="transmembrane region" description="Helical" evidence="6">
    <location>
        <begin position="310"/>
        <end position="328"/>
    </location>
</feature>
<evidence type="ECO:0000259" key="7">
    <source>
        <dbReference type="PROSITE" id="PS50850"/>
    </source>
</evidence>
<evidence type="ECO:0000313" key="8">
    <source>
        <dbReference type="EMBL" id="PCC38248.1"/>
    </source>
</evidence>
<dbReference type="InterPro" id="IPR020846">
    <property type="entry name" value="MFS_dom"/>
</dbReference>
<evidence type="ECO:0000256" key="3">
    <source>
        <dbReference type="ARBA" id="ARBA00022989"/>
    </source>
</evidence>
<dbReference type="Pfam" id="PF07690">
    <property type="entry name" value="MFS_1"/>
    <property type="match status" value="1"/>
</dbReference>
<evidence type="ECO:0000256" key="6">
    <source>
        <dbReference type="SAM" id="Phobius"/>
    </source>
</evidence>
<feature type="transmembrane region" description="Helical" evidence="6">
    <location>
        <begin position="89"/>
        <end position="108"/>
    </location>
</feature>
<dbReference type="SUPFAM" id="SSF103473">
    <property type="entry name" value="MFS general substrate transporter"/>
    <property type="match status" value="1"/>
</dbReference>
<organism evidence="8 9">
    <name type="scientific">Brachybacterium alimentarium</name>
    <dbReference type="NCBI Taxonomy" id="47845"/>
    <lineage>
        <taxon>Bacteria</taxon>
        <taxon>Bacillati</taxon>
        <taxon>Actinomycetota</taxon>
        <taxon>Actinomycetes</taxon>
        <taxon>Micrococcales</taxon>
        <taxon>Dermabacteraceae</taxon>
        <taxon>Brachybacterium</taxon>
    </lineage>
</organism>
<evidence type="ECO:0000313" key="9">
    <source>
        <dbReference type="Proteomes" id="UP000218598"/>
    </source>
</evidence>
<feature type="region of interest" description="Disordered" evidence="5">
    <location>
        <begin position="1"/>
        <end position="37"/>
    </location>
</feature>
<comment type="caution">
    <text evidence="8">The sequence shown here is derived from an EMBL/GenBank/DDBJ whole genome shotgun (WGS) entry which is preliminary data.</text>
</comment>
<feature type="transmembrane region" description="Helical" evidence="6">
    <location>
        <begin position="120"/>
        <end position="149"/>
    </location>
</feature>
<dbReference type="RefSeq" id="WP_096197606.1">
    <property type="nucleotide sequence ID" value="NZ_JBQQGT010000006.1"/>
</dbReference>
<evidence type="ECO:0000256" key="5">
    <source>
        <dbReference type="SAM" id="MobiDB-lite"/>
    </source>
</evidence>
<dbReference type="InterPro" id="IPR011701">
    <property type="entry name" value="MFS"/>
</dbReference>
<dbReference type="Proteomes" id="UP000218598">
    <property type="component" value="Unassembled WGS sequence"/>
</dbReference>
<feature type="transmembrane region" description="Helical" evidence="6">
    <location>
        <begin position="340"/>
        <end position="358"/>
    </location>
</feature>
<feature type="transmembrane region" description="Helical" evidence="6">
    <location>
        <begin position="364"/>
        <end position="386"/>
    </location>
</feature>
<feature type="transmembrane region" description="Helical" evidence="6">
    <location>
        <begin position="277"/>
        <end position="298"/>
    </location>
</feature>
<dbReference type="OrthoDB" id="9787026at2"/>
<evidence type="ECO:0000256" key="4">
    <source>
        <dbReference type="ARBA" id="ARBA00023136"/>
    </source>
</evidence>
<feature type="transmembrane region" description="Helical" evidence="6">
    <location>
        <begin position="398"/>
        <end position="421"/>
    </location>
</feature>
<accession>A0A2A3YG60</accession>
<dbReference type="PANTHER" id="PTHR23508">
    <property type="entry name" value="CARBOXYLIC ACID TRANSPORTER PROTEIN HOMOLOG"/>
    <property type="match status" value="1"/>
</dbReference>
<keyword evidence="3 6" id="KW-1133">Transmembrane helix</keyword>
<keyword evidence="9" id="KW-1185">Reference proteome</keyword>